<gene>
    <name evidence="2" type="ORF">CWB96_22785</name>
</gene>
<evidence type="ECO:0000256" key="1">
    <source>
        <dbReference type="SAM" id="MobiDB-lite"/>
    </source>
</evidence>
<evidence type="ECO:0000313" key="2">
    <source>
        <dbReference type="EMBL" id="TMP50653.1"/>
    </source>
</evidence>
<dbReference type="AlphaFoldDB" id="A0A5S3XCA7"/>
<dbReference type="EMBL" id="PNCL01000265">
    <property type="protein sequence ID" value="TMP50653.1"/>
    <property type="molecule type" value="Genomic_DNA"/>
</dbReference>
<dbReference type="Proteomes" id="UP000307706">
    <property type="component" value="Unassembled WGS sequence"/>
</dbReference>
<accession>A0A5S3XCA7</accession>
<feature type="non-terminal residue" evidence="2">
    <location>
        <position position="77"/>
    </location>
</feature>
<sequence length="77" mass="8562">HLKHSKVHDLLSSGLTSNGIVIKPINADFELSFRGERQEIYNSGTYYSIAASYMGGSENGEEKPHFNRKVKAASSYQ</sequence>
<name>A0A5S3XCA7_9GAMM</name>
<proteinExistence type="predicted"/>
<feature type="region of interest" description="Disordered" evidence="1">
    <location>
        <begin position="57"/>
        <end position="77"/>
    </location>
</feature>
<organism evidence="2 3">
    <name type="scientific">Pseudoalteromonas citrea</name>
    <dbReference type="NCBI Taxonomy" id="43655"/>
    <lineage>
        <taxon>Bacteria</taxon>
        <taxon>Pseudomonadati</taxon>
        <taxon>Pseudomonadota</taxon>
        <taxon>Gammaproteobacteria</taxon>
        <taxon>Alteromonadales</taxon>
        <taxon>Pseudoalteromonadaceae</taxon>
        <taxon>Pseudoalteromonas</taxon>
    </lineage>
</organism>
<reference evidence="3" key="2">
    <citation type="submission" date="2019-06" db="EMBL/GenBank/DDBJ databases">
        <title>Co-occurence of chitin degradation, pigmentation and bioactivity in marine Pseudoalteromonas.</title>
        <authorList>
            <person name="Sonnenschein E.C."/>
            <person name="Bech P.K."/>
        </authorList>
    </citation>
    <scope>NUCLEOTIDE SEQUENCE [LARGE SCALE GENOMIC DNA]</scope>
    <source>
        <strain evidence="3">S2231</strain>
    </source>
</reference>
<reference evidence="2 3" key="1">
    <citation type="submission" date="2017-12" db="EMBL/GenBank/DDBJ databases">
        <authorList>
            <person name="Paulsen S."/>
            <person name="Gram L.K."/>
        </authorList>
    </citation>
    <scope>NUCLEOTIDE SEQUENCE [LARGE SCALE GENOMIC DNA]</scope>
    <source>
        <strain evidence="2 3">S2231</strain>
    </source>
</reference>
<evidence type="ECO:0000313" key="3">
    <source>
        <dbReference type="Proteomes" id="UP000307706"/>
    </source>
</evidence>
<feature type="non-terminal residue" evidence="2">
    <location>
        <position position="1"/>
    </location>
</feature>
<comment type="caution">
    <text evidence="2">The sequence shown here is derived from an EMBL/GenBank/DDBJ whole genome shotgun (WGS) entry which is preliminary data.</text>
</comment>
<protein>
    <submittedName>
        <fullName evidence="2">Uncharacterized protein</fullName>
    </submittedName>
</protein>